<keyword evidence="2" id="KW-1185">Reference proteome</keyword>
<evidence type="ECO:0008006" key="3">
    <source>
        <dbReference type="Google" id="ProtNLM"/>
    </source>
</evidence>
<dbReference type="NCBIfam" id="NF046037">
    <property type="entry name" value="carphisopro"/>
    <property type="match status" value="1"/>
</dbReference>
<evidence type="ECO:0000313" key="1">
    <source>
        <dbReference type="EMBL" id="ROQ00472.1"/>
    </source>
</evidence>
<dbReference type="InterPro" id="IPR010982">
    <property type="entry name" value="Lambda_DNA-bd_dom_sf"/>
</dbReference>
<dbReference type="EMBL" id="RJKX01000013">
    <property type="protein sequence ID" value="ROQ00472.1"/>
    <property type="molecule type" value="Genomic_DNA"/>
</dbReference>
<dbReference type="GO" id="GO:0003677">
    <property type="term" value="F:DNA binding"/>
    <property type="evidence" value="ECO:0007669"/>
    <property type="project" value="InterPro"/>
</dbReference>
<dbReference type="Proteomes" id="UP000278222">
    <property type="component" value="Unassembled WGS sequence"/>
</dbReference>
<dbReference type="OrthoDB" id="7597148at2"/>
<reference evidence="1 2" key="1">
    <citation type="submission" date="2018-11" db="EMBL/GenBank/DDBJ databases">
        <title>Genomic Encyclopedia of Type Strains, Phase IV (KMG-IV): sequencing the most valuable type-strain genomes for metagenomic binning, comparative biology and taxonomic classification.</title>
        <authorList>
            <person name="Goeker M."/>
        </authorList>
    </citation>
    <scope>NUCLEOTIDE SEQUENCE [LARGE SCALE GENOMIC DNA]</scope>
    <source>
        <strain evidence="1 2">DSM 5900</strain>
    </source>
</reference>
<dbReference type="AlphaFoldDB" id="A0A3N1M406"/>
<dbReference type="RefSeq" id="WP_123689747.1">
    <property type="nucleotide sequence ID" value="NZ_AP019700.1"/>
</dbReference>
<dbReference type="InterPro" id="IPR059216">
    <property type="entry name" value="LeuA_carph_isopro_dom"/>
</dbReference>
<proteinExistence type="predicted"/>
<evidence type="ECO:0000313" key="2">
    <source>
        <dbReference type="Proteomes" id="UP000278222"/>
    </source>
</evidence>
<protein>
    <recommendedName>
        <fullName evidence="3">YdaS antitoxin of YdaST toxin-antitoxin system</fullName>
    </recommendedName>
</protein>
<comment type="caution">
    <text evidence="1">The sequence shown here is derived from an EMBL/GenBank/DDBJ whole genome shotgun (WGS) entry which is preliminary data.</text>
</comment>
<dbReference type="SUPFAM" id="SSF47413">
    <property type="entry name" value="lambda repressor-like DNA-binding domains"/>
    <property type="match status" value="1"/>
</dbReference>
<dbReference type="Gene3D" id="1.10.260.40">
    <property type="entry name" value="lambda repressor-like DNA-binding domains"/>
    <property type="match status" value="1"/>
</dbReference>
<organism evidence="1 2">
    <name type="scientific">Stella humosa</name>
    <dbReference type="NCBI Taxonomy" id="94"/>
    <lineage>
        <taxon>Bacteria</taxon>
        <taxon>Pseudomonadati</taxon>
        <taxon>Pseudomonadota</taxon>
        <taxon>Alphaproteobacteria</taxon>
        <taxon>Rhodospirillales</taxon>
        <taxon>Stellaceae</taxon>
        <taxon>Stella</taxon>
    </lineage>
</organism>
<sequence length="74" mass="7710">MAAVQTIIDRFGGVRKMARALDLGASTIQGWKQTGFVPSPRIPQIIAAGRAQGIDLAPADFFDPEAAAPTSEAA</sequence>
<accession>A0A3N1M406</accession>
<name>A0A3N1M406_9PROT</name>
<gene>
    <name evidence="1" type="ORF">EDC65_2271</name>
</gene>